<dbReference type="EMBL" id="SUMG01000007">
    <property type="protein sequence ID" value="NBG88322.1"/>
    <property type="molecule type" value="Genomic_DNA"/>
</dbReference>
<keyword evidence="7" id="KW-1185">Reference proteome</keyword>
<dbReference type="AlphaFoldDB" id="A0AA43XKE0"/>
<comment type="similarity">
    <text evidence="1 2">Belongs to the flagella basal body rod proteins family.</text>
</comment>
<dbReference type="InterPro" id="IPR037925">
    <property type="entry name" value="FlgE/F/G-like"/>
</dbReference>
<reference evidence="6 7" key="1">
    <citation type="submission" date="2019-04" db="EMBL/GenBank/DDBJ databases">
        <title>Isachenkonia alkalipeptolytica gen. nov. sp. nov. a new anaerobic, alkiliphilic organothrophic bacterium capable to reduce synthesized ferrihydrite isolated from a soda lake.</title>
        <authorList>
            <person name="Toshchakov S.V."/>
            <person name="Zavarzina D.G."/>
            <person name="Zhilina T.N."/>
            <person name="Kostrikina N.A."/>
            <person name="Kublanov I.V."/>
        </authorList>
    </citation>
    <scope>NUCLEOTIDE SEQUENCE [LARGE SCALE GENOMIC DNA]</scope>
    <source>
        <strain evidence="6 7">Z-1701</strain>
    </source>
</reference>
<protein>
    <submittedName>
        <fullName evidence="6">Flagellar hook-basal body complex protein</fullName>
    </submittedName>
</protein>
<feature type="domain" description="Flagellar basal-body/hook protein C-terminal" evidence="4">
    <location>
        <begin position="314"/>
        <end position="357"/>
    </location>
</feature>
<dbReference type="InterPro" id="IPR001444">
    <property type="entry name" value="Flag_bb_rod_N"/>
</dbReference>
<feature type="domain" description="Flagellar hook protein FlgE/F/G-like D1" evidence="5">
    <location>
        <begin position="204"/>
        <end position="267"/>
    </location>
</feature>
<keyword evidence="6" id="KW-0969">Cilium</keyword>
<gene>
    <name evidence="6" type="ORF">ISALK_07385</name>
</gene>
<evidence type="ECO:0000259" key="4">
    <source>
        <dbReference type="Pfam" id="PF06429"/>
    </source>
</evidence>
<keyword evidence="6" id="KW-0282">Flagellum</keyword>
<organism evidence="6 7">
    <name type="scientific">Isachenkonia alkalipeptolytica</name>
    <dbReference type="NCBI Taxonomy" id="2565777"/>
    <lineage>
        <taxon>Bacteria</taxon>
        <taxon>Bacillati</taxon>
        <taxon>Bacillota</taxon>
        <taxon>Clostridia</taxon>
        <taxon>Eubacteriales</taxon>
        <taxon>Clostridiaceae</taxon>
        <taxon>Isachenkonia</taxon>
    </lineage>
</organism>
<feature type="domain" description="Flagellar basal body rod protein N-terminal" evidence="3">
    <location>
        <begin position="5"/>
        <end position="35"/>
    </location>
</feature>
<dbReference type="InterPro" id="IPR020013">
    <property type="entry name" value="Flagellar_FlgE/F/G"/>
</dbReference>
<comment type="subcellular location">
    <subcellularLocation>
        <location evidence="2">Bacterial flagellum basal body</location>
    </subcellularLocation>
</comment>
<comment type="caution">
    <text evidence="6">The sequence shown here is derived from an EMBL/GenBank/DDBJ whole genome shotgun (WGS) entry which is preliminary data.</text>
</comment>
<name>A0AA43XKE0_9CLOT</name>
<evidence type="ECO:0000256" key="1">
    <source>
        <dbReference type="ARBA" id="ARBA00009677"/>
    </source>
</evidence>
<evidence type="ECO:0000256" key="2">
    <source>
        <dbReference type="RuleBase" id="RU362116"/>
    </source>
</evidence>
<dbReference type="Pfam" id="PF00460">
    <property type="entry name" value="Flg_bb_rod"/>
    <property type="match status" value="1"/>
</dbReference>
<evidence type="ECO:0000313" key="6">
    <source>
        <dbReference type="EMBL" id="NBG88322.1"/>
    </source>
</evidence>
<dbReference type="Pfam" id="PF06429">
    <property type="entry name" value="Flg_bbr_C"/>
    <property type="match status" value="1"/>
</dbReference>
<keyword evidence="6" id="KW-0966">Cell projection</keyword>
<keyword evidence="2" id="KW-0975">Bacterial flagellum</keyword>
<dbReference type="PANTHER" id="PTHR30435">
    <property type="entry name" value="FLAGELLAR PROTEIN"/>
    <property type="match status" value="1"/>
</dbReference>
<evidence type="ECO:0000259" key="5">
    <source>
        <dbReference type="Pfam" id="PF22692"/>
    </source>
</evidence>
<sequence>MFRGLYTATSSMQVSERKMDVTSNNMANVNTTGFKRDTMISESFPEVLLHKINGELPNRALGRDQTVEVEMENGVVTLSTEGDFFSVEGELGRSYNRSVQFTVDEEGHLRTFSRRPNGELNTANGNYILNQNGARIQIEGMTPENMEIDEQGQLFVNGDLQDSLIQPRNPNVIGTINSGLRLDKVETNFLQGGLENTESPMHMALDGEGFFVITTEEGETLYTRDGGFTLNNEGQLVTTEGHLVQGEEGPITPGAQEFLIGEEGQVMIGDAVVNQLSLVNIENPEFLEKFQDNYYRMNEAEDPELAAFEGKVLQGYLEGSNVNTVREMAEMIANFRNFESNQKVVSAYDELLQRAVNDIAR</sequence>
<dbReference type="SUPFAM" id="SSF117143">
    <property type="entry name" value="Flagellar hook protein flgE"/>
    <property type="match status" value="1"/>
</dbReference>
<dbReference type="Proteomes" id="UP000449710">
    <property type="component" value="Unassembled WGS sequence"/>
</dbReference>
<dbReference type="RefSeq" id="WP_160720769.1">
    <property type="nucleotide sequence ID" value="NZ_SUMG01000007.1"/>
</dbReference>
<dbReference type="PANTHER" id="PTHR30435:SF19">
    <property type="entry name" value="FLAGELLAR BASAL-BODY ROD PROTEIN FLGG"/>
    <property type="match status" value="1"/>
</dbReference>
<dbReference type="InterPro" id="IPR010930">
    <property type="entry name" value="Flg_bb/hook_C_dom"/>
</dbReference>
<accession>A0AA43XKE0</accession>
<dbReference type="InterPro" id="IPR053967">
    <property type="entry name" value="LlgE_F_G-like_D1"/>
</dbReference>
<evidence type="ECO:0000313" key="7">
    <source>
        <dbReference type="Proteomes" id="UP000449710"/>
    </source>
</evidence>
<evidence type="ECO:0000259" key="3">
    <source>
        <dbReference type="Pfam" id="PF00460"/>
    </source>
</evidence>
<dbReference type="GO" id="GO:0071978">
    <property type="term" value="P:bacterial-type flagellum-dependent swarming motility"/>
    <property type="evidence" value="ECO:0007669"/>
    <property type="project" value="TreeGrafter"/>
</dbReference>
<proteinExistence type="inferred from homology"/>
<dbReference type="GO" id="GO:0009425">
    <property type="term" value="C:bacterial-type flagellum basal body"/>
    <property type="evidence" value="ECO:0007669"/>
    <property type="project" value="UniProtKB-SubCell"/>
</dbReference>
<dbReference type="Pfam" id="PF22692">
    <property type="entry name" value="LlgE_F_G_D1"/>
    <property type="match status" value="1"/>
</dbReference>
<dbReference type="NCBIfam" id="TIGR03506">
    <property type="entry name" value="FlgEFG_subfam"/>
    <property type="match status" value="1"/>
</dbReference>